<dbReference type="AlphaFoldDB" id="B3ETM4"/>
<sequence>MSIIKLSSVKLKNVIIMEKLIRNLRVLSLYIIIGIIFTPITSQVSAAGTSTTNKQVGKVYPGLVSSSLININLIDSNKKPVKPLLDFLKLYNIKHQGTLKSIKLAMEKYFIRKPGLERWDLVDTEQDAKARTEALRLLRNMDFIDPIPHFKVNVDYFLLFGATLPTVEKRFADFLAQYNSSTLQCKNIVLLAGDRKLRTHEIERMKNTLGVNFRDFLKDINRQESELTEADIMRYIWRTKAPASLKNNFQESKNLFFVTSAFVKALNTIKGNEQRPTTASTIEDWIKGCIPTPGSCHANVEKPYGIRMEKTLRLALEKYSREPVNLKKPFSITWNSPAADNNLLMAVYKDELARAYSQEYELKKYLGIISE</sequence>
<evidence type="ECO:0000313" key="2">
    <source>
        <dbReference type="EMBL" id="ACE06576.1"/>
    </source>
</evidence>
<keyword evidence="1" id="KW-1133">Transmembrane helix</keyword>
<organism evidence="2 3">
    <name type="scientific">Amoebophilus asiaticus (strain 5a2)</name>
    <dbReference type="NCBI Taxonomy" id="452471"/>
    <lineage>
        <taxon>Bacteria</taxon>
        <taxon>Pseudomonadati</taxon>
        <taxon>Bacteroidota</taxon>
        <taxon>Cytophagia</taxon>
        <taxon>Cytophagales</taxon>
        <taxon>Amoebophilaceae</taxon>
        <taxon>Candidatus Amoebophilus</taxon>
    </lineage>
</organism>
<evidence type="ECO:0000256" key="1">
    <source>
        <dbReference type="SAM" id="Phobius"/>
    </source>
</evidence>
<dbReference type="HOGENOM" id="CLU_745232_0_0_10"/>
<evidence type="ECO:0000313" key="3">
    <source>
        <dbReference type="Proteomes" id="UP000001227"/>
    </source>
</evidence>
<proteinExistence type="predicted"/>
<dbReference type="KEGG" id="aas:Aasi_1254"/>
<protein>
    <submittedName>
        <fullName evidence="2">Uncharacterized protein</fullName>
    </submittedName>
</protein>
<keyword evidence="3" id="KW-1185">Reference proteome</keyword>
<keyword evidence="1" id="KW-0472">Membrane</keyword>
<accession>B3ETM4</accession>
<feature type="transmembrane region" description="Helical" evidence="1">
    <location>
        <begin position="20"/>
        <end position="40"/>
    </location>
</feature>
<reference evidence="2 3" key="1">
    <citation type="journal article" date="2010" name="J. Bacteriol.">
        <title>The genome of the amoeba symbiont 'Candidatus Amoebophilus asiaticus' reveals common mechanisms for host cell interaction among amoeba-associated bacteria.</title>
        <authorList>
            <person name="Schmitz-Esser S."/>
            <person name="Tischler P."/>
            <person name="Arnold R."/>
            <person name="Montanaro J."/>
            <person name="Wagner M."/>
            <person name="Rattei T."/>
            <person name="Horn M."/>
        </authorList>
    </citation>
    <scope>NUCLEOTIDE SEQUENCE [LARGE SCALE GENOMIC DNA]</scope>
    <source>
        <strain evidence="2 3">5a2</strain>
    </source>
</reference>
<dbReference type="eggNOG" id="ENOG5032UGI">
    <property type="taxonomic scope" value="Bacteria"/>
</dbReference>
<keyword evidence="1" id="KW-0812">Transmembrane</keyword>
<gene>
    <name evidence="2" type="ordered locus">Aasi_1254</name>
</gene>
<dbReference type="Proteomes" id="UP000001227">
    <property type="component" value="Chromosome"/>
</dbReference>
<dbReference type="EMBL" id="CP001102">
    <property type="protein sequence ID" value="ACE06576.1"/>
    <property type="molecule type" value="Genomic_DNA"/>
</dbReference>
<name>B3ETM4_AMOA5</name>